<dbReference type="EMBL" id="CAJNDS010002708">
    <property type="protein sequence ID" value="CAE7569589.1"/>
    <property type="molecule type" value="Genomic_DNA"/>
</dbReference>
<reference evidence="3" key="1">
    <citation type="submission" date="2021-02" db="EMBL/GenBank/DDBJ databases">
        <authorList>
            <person name="Dougan E. K."/>
            <person name="Rhodes N."/>
            <person name="Thang M."/>
            <person name="Chan C."/>
        </authorList>
    </citation>
    <scope>NUCLEOTIDE SEQUENCE</scope>
</reference>
<feature type="transmembrane region" description="Helical" evidence="2">
    <location>
        <begin position="53"/>
        <end position="73"/>
    </location>
</feature>
<evidence type="ECO:0000256" key="2">
    <source>
        <dbReference type="SAM" id="Phobius"/>
    </source>
</evidence>
<evidence type="ECO:0000256" key="1">
    <source>
        <dbReference type="SAM" id="MobiDB-lite"/>
    </source>
</evidence>
<feature type="transmembrane region" description="Helical" evidence="2">
    <location>
        <begin position="93"/>
        <end position="115"/>
    </location>
</feature>
<keyword evidence="2" id="KW-1133">Transmembrane helix</keyword>
<dbReference type="AlphaFoldDB" id="A0A812UJ35"/>
<keyword evidence="4" id="KW-1185">Reference proteome</keyword>
<proteinExistence type="predicted"/>
<keyword evidence="2" id="KW-0812">Transmembrane</keyword>
<feature type="region of interest" description="Disordered" evidence="1">
    <location>
        <begin position="1"/>
        <end position="24"/>
    </location>
</feature>
<dbReference type="OrthoDB" id="406721at2759"/>
<keyword evidence="2" id="KW-0472">Membrane</keyword>
<dbReference type="Proteomes" id="UP000604046">
    <property type="component" value="Unassembled WGS sequence"/>
</dbReference>
<organism evidence="3 4">
    <name type="scientific">Symbiodinium natans</name>
    <dbReference type="NCBI Taxonomy" id="878477"/>
    <lineage>
        <taxon>Eukaryota</taxon>
        <taxon>Sar</taxon>
        <taxon>Alveolata</taxon>
        <taxon>Dinophyceae</taxon>
        <taxon>Suessiales</taxon>
        <taxon>Symbiodiniaceae</taxon>
        <taxon>Symbiodinium</taxon>
    </lineage>
</organism>
<protein>
    <submittedName>
        <fullName evidence="3">Uncharacterized protein</fullName>
    </submittedName>
</protein>
<evidence type="ECO:0000313" key="4">
    <source>
        <dbReference type="Proteomes" id="UP000604046"/>
    </source>
</evidence>
<feature type="transmembrane region" description="Helical" evidence="2">
    <location>
        <begin position="30"/>
        <end position="47"/>
    </location>
</feature>
<comment type="caution">
    <text evidence="3">The sequence shown here is derived from an EMBL/GenBank/DDBJ whole genome shotgun (WGS) entry which is preliminary data.</text>
</comment>
<name>A0A812UJ35_9DINO</name>
<sequence length="491" mass="55349">MALRNSSEAAGSALPADDENKSRREGLGRCPAVLSRALAMLLAFLVVPSARSLGTAAAATFAYLATAALARFWRPLSARGANARPRLDALRQLLGWFTLSCWFWACFWPLFLYFACWNNGWIPGFRPLRPGYRPERCNGAELAQEILQMGGFANETVHWDASAHRCDCDLPDYGAEGGRCKTDRGERFPRFTVISALIDAGRRDRSGCDYLRMFGPHMHRHYDLVFYGEAWALEVVDSVRAKLNLRHRTRLRLLEVPGEDASEDVYARWGRPASLAFHHLREEMQLIADRKYFRYLLNQFQSGMGGKMMANYAWATNEKVNFVVQAARENYFQNSSDNFNAGQSYFVWLDVGAGHGFVKVPEHFCACNVAVPGTVTLFHQLRTTEELFEGTVPQSGGPLRFRPLPLGEVTMSNYLSTHDLTHHFEEIMGTFWGGDLAGIEMLWESWNATVHQLFAHGAIDHDQGSLCLVASSQPKWLRYIASNFFGVLHLC</sequence>
<gene>
    <name evidence="3" type="ORF">SNAT2548_LOCUS32394</name>
</gene>
<accession>A0A812UJ35</accession>
<evidence type="ECO:0000313" key="3">
    <source>
        <dbReference type="EMBL" id="CAE7569589.1"/>
    </source>
</evidence>